<dbReference type="InterPro" id="IPR036397">
    <property type="entry name" value="RNaseH_sf"/>
</dbReference>
<dbReference type="InterPro" id="IPR052929">
    <property type="entry name" value="RNase_H-like_EbsB-rel"/>
</dbReference>
<reference evidence="2 3" key="1">
    <citation type="submission" date="2021-03" db="EMBL/GenBank/DDBJ databases">
        <authorList>
            <person name="King G.J."/>
            <person name="Bancroft I."/>
            <person name="Baten A."/>
            <person name="Bloomfield J."/>
            <person name="Borpatragohain P."/>
            <person name="He Z."/>
            <person name="Irish N."/>
            <person name="Irwin J."/>
            <person name="Liu K."/>
            <person name="Mauleon R.P."/>
            <person name="Moore J."/>
            <person name="Morris R."/>
            <person name="Ostergaard L."/>
            <person name="Wang B."/>
            <person name="Wells R."/>
        </authorList>
    </citation>
    <scope>NUCLEOTIDE SEQUENCE [LARGE SCALE GENOMIC DNA]</scope>
    <source>
        <strain evidence="2">R-o-18</strain>
        <tissue evidence="2">Leaf</tissue>
    </source>
</reference>
<dbReference type="Gene3D" id="3.30.420.10">
    <property type="entry name" value="Ribonuclease H-like superfamily/Ribonuclease H"/>
    <property type="match status" value="1"/>
</dbReference>
<dbReference type="InterPro" id="IPR044730">
    <property type="entry name" value="RNase_H-like_dom_plant"/>
</dbReference>
<name>A0ABQ7MXD5_BRACM</name>
<dbReference type="SUPFAM" id="SSF53098">
    <property type="entry name" value="Ribonuclease H-like"/>
    <property type="match status" value="1"/>
</dbReference>
<keyword evidence="3" id="KW-1185">Reference proteome</keyword>
<comment type="caution">
    <text evidence="2">The sequence shown here is derived from an EMBL/GenBank/DDBJ whole genome shotgun (WGS) entry which is preliminary data.</text>
</comment>
<organism evidence="2 3">
    <name type="scientific">Brassica rapa subsp. trilocularis</name>
    <dbReference type="NCBI Taxonomy" id="1813537"/>
    <lineage>
        <taxon>Eukaryota</taxon>
        <taxon>Viridiplantae</taxon>
        <taxon>Streptophyta</taxon>
        <taxon>Embryophyta</taxon>
        <taxon>Tracheophyta</taxon>
        <taxon>Spermatophyta</taxon>
        <taxon>Magnoliopsida</taxon>
        <taxon>eudicotyledons</taxon>
        <taxon>Gunneridae</taxon>
        <taxon>Pentapetalae</taxon>
        <taxon>rosids</taxon>
        <taxon>malvids</taxon>
        <taxon>Brassicales</taxon>
        <taxon>Brassicaceae</taxon>
        <taxon>Brassiceae</taxon>
        <taxon>Brassica</taxon>
    </lineage>
</organism>
<evidence type="ECO:0000313" key="2">
    <source>
        <dbReference type="EMBL" id="KAG5402164.1"/>
    </source>
</evidence>
<evidence type="ECO:0000259" key="1">
    <source>
        <dbReference type="Pfam" id="PF13456"/>
    </source>
</evidence>
<sequence>WSESWLSTSSHLPICGPPKEIDRDLVVADLLVRDSVQWNRQKIESILPSVAHLIYQIFPSSLKAEDRFCWQRTKSGIYSVRSAPALVCLPPTGITTDLFSWLCWNLWTARNRLIFENRVTSHAAVVTNALVNAREWNQAQKIPSPPGPTPTSAPLYHAPLPPDTSLCNSDASWSRQSLQAGLGWILVNETLPHALFGSSCCNYVTSPFLAEALAIRECLRAARTAQVTKVWMRSDSQSLIRAINSKTYPMELFGVLMDIELLSSTFAFILLGLTHVEDGLDNAIHNLNRIR</sequence>
<dbReference type="PANTHER" id="PTHR47074">
    <property type="entry name" value="BNAC02G40300D PROTEIN"/>
    <property type="match status" value="1"/>
</dbReference>
<proteinExistence type="predicted"/>
<dbReference type="Pfam" id="PF13456">
    <property type="entry name" value="RVT_3"/>
    <property type="match status" value="1"/>
</dbReference>
<dbReference type="InterPro" id="IPR012337">
    <property type="entry name" value="RNaseH-like_sf"/>
</dbReference>
<protein>
    <recommendedName>
        <fullName evidence="1">RNase H type-1 domain-containing protein</fullName>
    </recommendedName>
</protein>
<gene>
    <name evidence="2" type="primary">A04g507870.1_BraROA</name>
    <name evidence="2" type="ORF">IGI04_016771</name>
</gene>
<dbReference type="InterPro" id="IPR002156">
    <property type="entry name" value="RNaseH_domain"/>
</dbReference>
<dbReference type="CDD" id="cd06222">
    <property type="entry name" value="RNase_H_like"/>
    <property type="match status" value="1"/>
</dbReference>
<feature type="domain" description="RNase H type-1" evidence="1">
    <location>
        <begin position="168"/>
        <end position="271"/>
    </location>
</feature>
<feature type="non-terminal residue" evidence="2">
    <location>
        <position position="1"/>
    </location>
</feature>
<evidence type="ECO:0000313" key="3">
    <source>
        <dbReference type="Proteomes" id="UP000823674"/>
    </source>
</evidence>
<dbReference type="Proteomes" id="UP000823674">
    <property type="component" value="Chromosome A04"/>
</dbReference>
<accession>A0ABQ7MXD5</accession>
<dbReference type="PANTHER" id="PTHR47074:SF49">
    <property type="entry name" value="POLYNUCLEOTIDYL TRANSFERASE, RIBONUCLEASE H-LIKE SUPERFAMILY PROTEIN"/>
    <property type="match status" value="1"/>
</dbReference>
<dbReference type="EMBL" id="JADBGQ010000004">
    <property type="protein sequence ID" value="KAG5402164.1"/>
    <property type="molecule type" value="Genomic_DNA"/>
</dbReference>